<dbReference type="Pfam" id="PF13699">
    <property type="entry name" value="eCIS_core"/>
    <property type="match status" value="1"/>
</dbReference>
<evidence type="ECO:0000313" key="4">
    <source>
        <dbReference type="Proteomes" id="UP001500191"/>
    </source>
</evidence>
<feature type="region of interest" description="Disordered" evidence="1">
    <location>
        <begin position="1201"/>
        <end position="1223"/>
    </location>
</feature>
<proteinExistence type="predicted"/>
<accession>A0ABN1C1T5</accession>
<sequence length="1223" mass="129264">MTERFQQSRRKVTLPVQPALQLPDPPAPAHLEAQRRTLQRFTARPQPAQRQAAAPVLRAASLDRQEQDRLTGERASLQRQIATLDKAAPAQPSAQLPVPVKPVTPADWVTVMRHRAGGVEGQRLDTRAFGEFQTLQRQVAQSLGQGFRMDRGDPAARYAAYGEHLATLQRHALSAPVSRVVLGMVPPSERLPLQRAADEALRRQRAQEQAALNFGTLQTLQRQLAELDAEATQPVLQRIQARRGAGNPLPEAIQRHLEQGLNHDLSRVRIHDDAEADKLAKGVNATAFTTGTDIFFQAGQFNPNTQSGLELLAHEVTHTVQQSQGRVGTGIDPDAGLEAEARSMGARLASQPITTGAGIREVRSKPGQAVVSSGRAVQRWGLGDLEKLAGSAGNRIAGVVGNVKKQAHQSVQRATDKVRKAAAAATKKVQVTTRKTSTRIGTLTSRLRRKVDRAGQTVRQYAGRTLTRVSHAAQQANRQRKVLGTHLAAQTNQLRHTAAKAVQKVTNLANRSFQKTAAGLTRFGQRVQTTVKALPARASAARDEYKAKAAAALAKAKARQQQLIQRARAAGQKAEKAARASVARASRQLDEGRKKAAALAVQGWNTTVKGVKNVSAWATEKVNAVRNSPRFKKAVHFLKTSGVQIAKVGAAIVVGGAVIAGAAALTAATGGLAGPVLVGALFASGALGGAAGTVVENLLTGKQWSHDINAKSLITDGVLGVAVGPAAKLVGGVARAAGRPVLAGLGKAAARLPGSTYVQGVAAAARTSAGTMARNARTAATTRWNTLKSGAQPVLSAVGTHVGSSLPGQAFRAADTAFSAGVRGLAGLVSSGARQGGVVVKGVSDAVRTRVASVTGRPGINNAIRAARQVTGNARDRVAVAGMQARNAARRGWRNARRALTDHEMRVRTNLHSLGLPINQTASVSTSLFSTAERNLSAMRNYVSSEARVIGGEVRDTWLGTAGHGGVLRTAGKMEGLVARTPSLAAGWKQEMAVARSGLVRERIRVLRLEARAAGSTLSRRAARRQARTQVTQDMVRDRAARTVRPDFLKRASDAYAAENQAARTGMDPSRGILAQLPRAYWTGAQQMVGDAWGRLSTLGNAGGVAGAGAVAGGWMSEEVFKTYLTGAAKAYKKDKQATYPNAQHLREGSREVSNNLLKNAVSAGTGLTSEAQGGSLMMLTPFDKTVKTAAALGGYTSITDTNELTYEPPDQAPQTPDERAVP</sequence>
<protein>
    <recommendedName>
        <fullName evidence="2">eCIS core domain-containing protein</fullName>
    </recommendedName>
</protein>
<feature type="domain" description="eCIS core" evidence="2">
    <location>
        <begin position="248"/>
        <end position="325"/>
    </location>
</feature>
<dbReference type="EMBL" id="BAAADB010000012">
    <property type="protein sequence ID" value="GAA0509345.1"/>
    <property type="molecule type" value="Genomic_DNA"/>
</dbReference>
<evidence type="ECO:0000256" key="1">
    <source>
        <dbReference type="SAM" id="MobiDB-lite"/>
    </source>
</evidence>
<keyword evidence="4" id="KW-1185">Reference proteome</keyword>
<reference evidence="3 4" key="1">
    <citation type="journal article" date="2019" name="Int. J. Syst. Evol. Microbiol.">
        <title>The Global Catalogue of Microorganisms (GCM) 10K type strain sequencing project: providing services to taxonomists for standard genome sequencing and annotation.</title>
        <authorList>
            <consortium name="The Broad Institute Genomics Platform"/>
            <consortium name="The Broad Institute Genome Sequencing Center for Infectious Disease"/>
            <person name="Wu L."/>
            <person name="Ma J."/>
        </authorList>
    </citation>
    <scope>NUCLEOTIDE SEQUENCE [LARGE SCALE GENOMIC DNA]</scope>
    <source>
        <strain evidence="3 4">JCM 14368</strain>
    </source>
</reference>
<dbReference type="Proteomes" id="UP001500191">
    <property type="component" value="Unassembled WGS sequence"/>
</dbReference>
<evidence type="ECO:0000259" key="2">
    <source>
        <dbReference type="Pfam" id="PF13699"/>
    </source>
</evidence>
<dbReference type="InterPro" id="IPR025295">
    <property type="entry name" value="eCIS_core_dom"/>
</dbReference>
<evidence type="ECO:0000313" key="3">
    <source>
        <dbReference type="EMBL" id="GAA0509345.1"/>
    </source>
</evidence>
<organism evidence="3 4">
    <name type="scientific">Deinococcus depolymerans</name>
    <dbReference type="NCBI Taxonomy" id="392408"/>
    <lineage>
        <taxon>Bacteria</taxon>
        <taxon>Thermotogati</taxon>
        <taxon>Deinococcota</taxon>
        <taxon>Deinococci</taxon>
        <taxon>Deinococcales</taxon>
        <taxon>Deinococcaceae</taxon>
        <taxon>Deinococcus</taxon>
    </lineage>
</organism>
<gene>
    <name evidence="3" type="ORF">GCM10008937_16510</name>
</gene>
<comment type="caution">
    <text evidence="3">The sequence shown here is derived from an EMBL/GenBank/DDBJ whole genome shotgun (WGS) entry which is preliminary data.</text>
</comment>
<name>A0ABN1C1T5_9DEIO</name>
<feature type="region of interest" description="Disordered" evidence="1">
    <location>
        <begin position="1"/>
        <end position="30"/>
    </location>
</feature>
<dbReference type="RefSeq" id="WP_343757628.1">
    <property type="nucleotide sequence ID" value="NZ_BAAADB010000012.1"/>
</dbReference>